<dbReference type="Proteomes" id="UP001162972">
    <property type="component" value="Chromosome 2"/>
</dbReference>
<organism evidence="2 3">
    <name type="scientific">Salix udensis</name>
    <dbReference type="NCBI Taxonomy" id="889485"/>
    <lineage>
        <taxon>Eukaryota</taxon>
        <taxon>Viridiplantae</taxon>
        <taxon>Streptophyta</taxon>
        <taxon>Embryophyta</taxon>
        <taxon>Tracheophyta</taxon>
        <taxon>Spermatophyta</taxon>
        <taxon>Magnoliopsida</taxon>
        <taxon>eudicotyledons</taxon>
        <taxon>Gunneridae</taxon>
        <taxon>Pentapetalae</taxon>
        <taxon>rosids</taxon>
        <taxon>fabids</taxon>
        <taxon>Malpighiales</taxon>
        <taxon>Salicaceae</taxon>
        <taxon>Saliceae</taxon>
        <taxon>Salix</taxon>
    </lineage>
</organism>
<accession>A0AAD6JIE0</accession>
<proteinExistence type="predicted"/>
<evidence type="ECO:0000313" key="2">
    <source>
        <dbReference type="EMBL" id="KAJ6404689.1"/>
    </source>
</evidence>
<dbReference type="AlphaFoldDB" id="A0AAD6JIE0"/>
<reference evidence="2 3" key="1">
    <citation type="journal article" date="2023" name="Int. J. Mol. Sci.">
        <title>De Novo Assembly and Annotation of 11 Diverse Shrub Willow (Salix) Genomes Reveals Novel Gene Organization in Sex-Linked Regions.</title>
        <authorList>
            <person name="Hyden B."/>
            <person name="Feng K."/>
            <person name="Yates T.B."/>
            <person name="Jawdy S."/>
            <person name="Cereghino C."/>
            <person name="Smart L.B."/>
            <person name="Muchero W."/>
        </authorList>
    </citation>
    <scope>NUCLEOTIDE SEQUENCE [LARGE SCALE GENOMIC DNA]</scope>
    <source>
        <tissue evidence="2">Shoot tip</tissue>
    </source>
</reference>
<comment type="caution">
    <text evidence="2">The sequence shown here is derived from an EMBL/GenBank/DDBJ whole genome shotgun (WGS) entry which is preliminary data.</text>
</comment>
<evidence type="ECO:0000256" key="1">
    <source>
        <dbReference type="SAM" id="MobiDB-lite"/>
    </source>
</evidence>
<protein>
    <submittedName>
        <fullName evidence="2">Uncharacterized protein</fullName>
    </submittedName>
</protein>
<sequence>MLTNKMHVLLPEKPCQCFMEELSFLITIIFVTGFVFHHCRSEILSIMQAARDSLFHIHSLTPPRFSQPSSFLRLTRFLTFNFTSFDKNESPQPFHTASATIHVLHFRQSGASKASQTLPGSGLHRELVHEDPLSIPVHPIPISLRELNNRNPATASPGCPVREPVQGPSKQEHSC</sequence>
<dbReference type="EMBL" id="JAPFFJ010000017">
    <property type="protein sequence ID" value="KAJ6404689.1"/>
    <property type="molecule type" value="Genomic_DNA"/>
</dbReference>
<gene>
    <name evidence="2" type="ORF">OIU84_012788</name>
</gene>
<evidence type="ECO:0000313" key="3">
    <source>
        <dbReference type="Proteomes" id="UP001162972"/>
    </source>
</evidence>
<feature type="region of interest" description="Disordered" evidence="1">
    <location>
        <begin position="148"/>
        <end position="175"/>
    </location>
</feature>
<name>A0AAD6JIE0_9ROSI</name>
<keyword evidence="3" id="KW-1185">Reference proteome</keyword>